<evidence type="ECO:0000256" key="2">
    <source>
        <dbReference type="ARBA" id="ARBA00022448"/>
    </source>
</evidence>
<feature type="transmembrane region" description="Helical" evidence="7">
    <location>
        <begin position="108"/>
        <end position="128"/>
    </location>
</feature>
<dbReference type="RefSeq" id="WP_418891955.1">
    <property type="nucleotide sequence ID" value="NZ_JBEUWX010000003.1"/>
</dbReference>
<dbReference type="SMART" id="SM00563">
    <property type="entry name" value="PlsC"/>
    <property type="match status" value="1"/>
</dbReference>
<dbReference type="SUPFAM" id="SSF103473">
    <property type="entry name" value="MFS general substrate transporter"/>
    <property type="match status" value="1"/>
</dbReference>
<dbReference type="InterPro" id="IPR002123">
    <property type="entry name" value="Plipid/glycerol_acylTrfase"/>
</dbReference>
<feature type="transmembrane region" description="Helical" evidence="7">
    <location>
        <begin position="227"/>
        <end position="250"/>
    </location>
</feature>
<gene>
    <name evidence="9" type="ORF">ABCS64_11085</name>
</gene>
<reference evidence="10" key="1">
    <citation type="submission" date="2024-06" db="EMBL/GenBank/DDBJ databases">
        <title>Radixoralia hellwigii gen. nov., sp nov., isolated from a root canal in the human oral cavity.</title>
        <authorList>
            <person name="Bartsch S."/>
            <person name="Wittmer A."/>
            <person name="Schulz A.-K."/>
            <person name="Neumann-Schaal M."/>
            <person name="Wolf J."/>
            <person name="Gronow S."/>
            <person name="Tennert C."/>
            <person name="Haecker G."/>
            <person name="Cieplik F."/>
            <person name="Al-Ahmad A."/>
        </authorList>
    </citation>
    <scope>NUCLEOTIDE SEQUENCE [LARGE SCALE GENOMIC DNA]</scope>
    <source>
        <strain evidence="10">Wk13</strain>
    </source>
</reference>
<dbReference type="CDD" id="cd06173">
    <property type="entry name" value="MFS_MefA_like"/>
    <property type="match status" value="1"/>
</dbReference>
<evidence type="ECO:0000259" key="8">
    <source>
        <dbReference type="SMART" id="SM00563"/>
    </source>
</evidence>
<dbReference type="Proteomes" id="UP001574673">
    <property type="component" value="Unassembled WGS sequence"/>
</dbReference>
<organism evidence="9 10">
    <name type="scientific">Dentiradicibacter hellwigii</name>
    <dbReference type="NCBI Taxonomy" id="3149053"/>
    <lineage>
        <taxon>Bacteria</taxon>
        <taxon>Pseudomonadati</taxon>
        <taxon>Pseudomonadota</taxon>
        <taxon>Betaproteobacteria</taxon>
        <taxon>Rhodocyclales</taxon>
        <taxon>Rhodocyclaceae</taxon>
        <taxon>Dentiradicibacter</taxon>
    </lineage>
</organism>
<feature type="transmembrane region" description="Helical" evidence="7">
    <location>
        <begin position="407"/>
        <end position="426"/>
    </location>
</feature>
<feature type="transmembrane region" description="Helical" evidence="7">
    <location>
        <begin position="83"/>
        <end position="102"/>
    </location>
</feature>
<feature type="transmembrane region" description="Helical" evidence="7">
    <location>
        <begin position="294"/>
        <end position="312"/>
    </location>
</feature>
<dbReference type="Pfam" id="PF01553">
    <property type="entry name" value="Acyltransferase"/>
    <property type="match status" value="1"/>
</dbReference>
<evidence type="ECO:0000256" key="5">
    <source>
        <dbReference type="ARBA" id="ARBA00022989"/>
    </source>
</evidence>
<feature type="transmembrane region" description="Helical" evidence="7">
    <location>
        <begin position="21"/>
        <end position="40"/>
    </location>
</feature>
<feature type="transmembrane region" description="Helical" evidence="7">
    <location>
        <begin position="52"/>
        <end position="71"/>
    </location>
</feature>
<dbReference type="Pfam" id="PF07690">
    <property type="entry name" value="MFS_1"/>
    <property type="match status" value="1"/>
</dbReference>
<name>A0ABV4UHE2_9RHOO</name>
<evidence type="ECO:0000256" key="7">
    <source>
        <dbReference type="SAM" id="Phobius"/>
    </source>
</evidence>
<feature type="transmembrane region" description="Helical" evidence="7">
    <location>
        <begin position="378"/>
        <end position="401"/>
    </location>
</feature>
<proteinExistence type="predicted"/>
<feature type="transmembrane region" description="Helical" evidence="7">
    <location>
        <begin position="149"/>
        <end position="168"/>
    </location>
</feature>
<sequence length="653" mass="70526">MSNQFQLMREQRFRPFFFTQFLGAFNDNAFKTALITLVTFRAGQLTTLDGKMLATLLPGLFILPFFLFSATSGQIADKYEKSMLVRLTKCLEIGIMLLAAWGFMARSFWPLVAALFLMGAQSTLFGPVKYAYLPQHLREEELIGGNGMVEMGTFVAILAGEILGAWLAMANDGALLTSATVIAVAVAGYWVSRGVPHSPAADPQLRINWNPVSETWRNLKFARGNRTVWLSLLGTSWFWFYGATILAQFPTFTKDVLHGDESVFILLLTVFSLGIGIGSLLCEKLSGGKVEIGLVPFGAIGLTVFGVDLYWASLNAGAASLPAGLAHGAYDFLGALGQATHWRVLLDIALLGLFGGFYIVPLYALIQTRSEKSHQSRIIAANNILNALFMVISAVVSMALFALGLSIPQLFLATALFNVVVAAYIYRLVPEFLIRFVVWLLVHSAYRLEKRGIEQVPESGGALLVSNHTSLADVLLITAASVRPPRFAIDPRHFARPLLGAVLREGRAIPLPGEAGQVGEAARDGAPSAAMQTAQAAIESALAAGEIVVVFPETGTEADGQVRPFCPWFAALLEVLRARHPATPVLPLALHGLEDSAFAAARLRLGQRLARLRPFRRVAVTVGAPQAASAAAAESVRQALCFLADAQTVQSRL</sequence>
<accession>A0ABV4UHE2</accession>
<evidence type="ECO:0000256" key="3">
    <source>
        <dbReference type="ARBA" id="ARBA00022475"/>
    </source>
</evidence>
<dbReference type="InterPro" id="IPR036259">
    <property type="entry name" value="MFS_trans_sf"/>
</dbReference>
<keyword evidence="6 7" id="KW-0472">Membrane</keyword>
<feature type="transmembrane region" description="Helical" evidence="7">
    <location>
        <begin position="344"/>
        <end position="366"/>
    </location>
</feature>
<keyword evidence="3" id="KW-1003">Cell membrane</keyword>
<dbReference type="PANTHER" id="PTHR43266:SF2">
    <property type="entry name" value="MAJOR FACILITATOR SUPERFAMILY (MFS) PROFILE DOMAIN-CONTAINING PROTEIN"/>
    <property type="match status" value="1"/>
</dbReference>
<keyword evidence="2" id="KW-0813">Transport</keyword>
<comment type="caution">
    <text evidence="9">The sequence shown here is derived from an EMBL/GenBank/DDBJ whole genome shotgun (WGS) entry which is preliminary data.</text>
</comment>
<evidence type="ECO:0000313" key="10">
    <source>
        <dbReference type="Proteomes" id="UP001574673"/>
    </source>
</evidence>
<dbReference type="Gene3D" id="1.20.1250.20">
    <property type="entry name" value="MFS general substrate transporter like domains"/>
    <property type="match status" value="1"/>
</dbReference>
<dbReference type="PANTHER" id="PTHR43266">
    <property type="entry name" value="MACROLIDE-EFFLUX PROTEIN"/>
    <property type="match status" value="1"/>
</dbReference>
<evidence type="ECO:0000313" key="9">
    <source>
        <dbReference type="EMBL" id="MFA9950859.1"/>
    </source>
</evidence>
<feature type="transmembrane region" description="Helical" evidence="7">
    <location>
        <begin position="262"/>
        <end position="282"/>
    </location>
</feature>
<evidence type="ECO:0000256" key="6">
    <source>
        <dbReference type="ARBA" id="ARBA00023136"/>
    </source>
</evidence>
<evidence type="ECO:0000256" key="1">
    <source>
        <dbReference type="ARBA" id="ARBA00004651"/>
    </source>
</evidence>
<dbReference type="SUPFAM" id="SSF69593">
    <property type="entry name" value="Glycerol-3-phosphate (1)-acyltransferase"/>
    <property type="match status" value="1"/>
</dbReference>
<dbReference type="InterPro" id="IPR011701">
    <property type="entry name" value="MFS"/>
</dbReference>
<protein>
    <submittedName>
        <fullName evidence="9">MFS transporter</fullName>
    </submittedName>
</protein>
<dbReference type="EMBL" id="JBEUWX010000003">
    <property type="protein sequence ID" value="MFA9950859.1"/>
    <property type="molecule type" value="Genomic_DNA"/>
</dbReference>
<keyword evidence="4 7" id="KW-0812">Transmembrane</keyword>
<feature type="domain" description="Phospholipid/glycerol acyltransferase" evidence="8">
    <location>
        <begin position="462"/>
        <end position="593"/>
    </location>
</feature>
<comment type="subcellular location">
    <subcellularLocation>
        <location evidence="1">Cell membrane</location>
        <topology evidence="1">Multi-pass membrane protein</topology>
    </subcellularLocation>
</comment>
<feature type="transmembrane region" description="Helical" evidence="7">
    <location>
        <begin position="174"/>
        <end position="191"/>
    </location>
</feature>
<evidence type="ECO:0000256" key="4">
    <source>
        <dbReference type="ARBA" id="ARBA00022692"/>
    </source>
</evidence>
<keyword evidence="10" id="KW-1185">Reference proteome</keyword>
<keyword evidence="5 7" id="KW-1133">Transmembrane helix</keyword>
<dbReference type="CDD" id="cd07989">
    <property type="entry name" value="LPLAT_AGPAT-like"/>
    <property type="match status" value="1"/>
</dbReference>